<keyword evidence="1" id="KW-0472">Membrane</keyword>
<gene>
    <name evidence="2" type="ORF">BN1205_015670</name>
</gene>
<dbReference type="EMBL" id="LN714498">
    <property type="protein sequence ID" value="CEL75474.1"/>
    <property type="molecule type" value="Genomic_DNA"/>
</dbReference>
<proteinExistence type="predicted"/>
<evidence type="ECO:0000313" key="2">
    <source>
        <dbReference type="EMBL" id="CEL75474.1"/>
    </source>
</evidence>
<protein>
    <recommendedName>
        <fullName evidence="3">Transmembrane protein</fullName>
    </recommendedName>
</protein>
<evidence type="ECO:0008006" key="3">
    <source>
        <dbReference type="Google" id="ProtNLM"/>
    </source>
</evidence>
<reference evidence="2" key="1">
    <citation type="journal article" date="2015" name="PLoS ONE">
        <title>Comprehensive Evaluation of Toxoplasma gondii VEG and Neospora caninum LIV Genomes with Tachyzoite Stage Transcriptome and Proteome Defines Novel Transcript Features.</title>
        <authorList>
            <person name="Ramaprasad A."/>
            <person name="Mourier T."/>
            <person name="Naeem R."/>
            <person name="Malas T.B."/>
            <person name="Moussa E."/>
            <person name="Panigrahi A."/>
            <person name="Vermont S.J."/>
            <person name="Otto T.D."/>
            <person name="Wastling J."/>
            <person name="Pain A."/>
        </authorList>
    </citation>
    <scope>NUCLEOTIDE SEQUENCE</scope>
    <source>
        <strain evidence="2">VEG</strain>
    </source>
</reference>
<sequence length="106" mass="11279">MRSFLEQARNSISMSLQSPTPPAPLPPPVDTMHNTLKRINLATAVTTLTAGICLTAAISLTNDCANLRGKQGSLRNSSAVPYGLQFLAVSMILASLLALVRRQLSC</sequence>
<accession>A0A0F7V430</accession>
<keyword evidence="1" id="KW-1133">Transmembrane helix</keyword>
<evidence type="ECO:0000256" key="1">
    <source>
        <dbReference type="SAM" id="Phobius"/>
    </source>
</evidence>
<feature type="transmembrane region" description="Helical" evidence="1">
    <location>
        <begin position="41"/>
        <end position="60"/>
    </location>
</feature>
<feature type="transmembrane region" description="Helical" evidence="1">
    <location>
        <begin position="80"/>
        <end position="100"/>
    </location>
</feature>
<name>A0A0F7V430_TOXGV</name>
<organism evidence="2">
    <name type="scientific">Toxoplasma gondii (strain ATCC 50861 / VEG)</name>
    <dbReference type="NCBI Taxonomy" id="432359"/>
    <lineage>
        <taxon>Eukaryota</taxon>
        <taxon>Sar</taxon>
        <taxon>Alveolata</taxon>
        <taxon>Apicomplexa</taxon>
        <taxon>Conoidasida</taxon>
        <taxon>Coccidia</taxon>
        <taxon>Eucoccidiorida</taxon>
        <taxon>Eimeriorina</taxon>
        <taxon>Sarcocystidae</taxon>
        <taxon>Toxoplasma</taxon>
    </lineage>
</organism>
<dbReference type="AlphaFoldDB" id="A0A0F7V430"/>
<keyword evidence="1" id="KW-0812">Transmembrane</keyword>